<protein>
    <submittedName>
        <fullName evidence="1">Putative urea hydro-lyase/cyanamide hydratase</fullName>
    </submittedName>
</protein>
<keyword evidence="1" id="KW-0456">Lyase</keyword>
<dbReference type="InParanoid" id="A0A165QQN9"/>
<gene>
    <name evidence="1" type="ORF">EXIGLDRAFT_827882</name>
</gene>
<dbReference type="AlphaFoldDB" id="A0A165QQN9"/>
<dbReference type="Gene3D" id="1.10.3210.10">
    <property type="entry name" value="Hypothetical protein af1432"/>
    <property type="match status" value="1"/>
</dbReference>
<evidence type="ECO:0000313" key="1">
    <source>
        <dbReference type="EMBL" id="KZW03943.1"/>
    </source>
</evidence>
<organism evidence="1 2">
    <name type="scientific">Exidia glandulosa HHB12029</name>
    <dbReference type="NCBI Taxonomy" id="1314781"/>
    <lineage>
        <taxon>Eukaryota</taxon>
        <taxon>Fungi</taxon>
        <taxon>Dikarya</taxon>
        <taxon>Basidiomycota</taxon>
        <taxon>Agaricomycotina</taxon>
        <taxon>Agaricomycetes</taxon>
        <taxon>Auriculariales</taxon>
        <taxon>Exidiaceae</taxon>
        <taxon>Exidia</taxon>
    </lineage>
</organism>
<dbReference type="NCBIfam" id="TIGR03401">
    <property type="entry name" value="cyanamide_fam"/>
    <property type="match status" value="1"/>
</dbReference>
<reference evidence="1 2" key="1">
    <citation type="journal article" date="2016" name="Mol. Biol. Evol.">
        <title>Comparative Genomics of Early-Diverging Mushroom-Forming Fungi Provides Insights into the Origins of Lignocellulose Decay Capabilities.</title>
        <authorList>
            <person name="Nagy L.G."/>
            <person name="Riley R."/>
            <person name="Tritt A."/>
            <person name="Adam C."/>
            <person name="Daum C."/>
            <person name="Floudas D."/>
            <person name="Sun H."/>
            <person name="Yadav J.S."/>
            <person name="Pangilinan J."/>
            <person name="Larsson K.H."/>
            <person name="Matsuura K."/>
            <person name="Barry K."/>
            <person name="Labutti K."/>
            <person name="Kuo R."/>
            <person name="Ohm R.A."/>
            <person name="Bhattacharya S.S."/>
            <person name="Shirouzu T."/>
            <person name="Yoshinaga Y."/>
            <person name="Martin F.M."/>
            <person name="Grigoriev I.V."/>
            <person name="Hibbett D.S."/>
        </authorList>
    </citation>
    <scope>NUCLEOTIDE SEQUENCE [LARGE SCALE GENOMIC DNA]</scope>
    <source>
        <strain evidence="1 2">HHB12029</strain>
    </source>
</reference>
<dbReference type="OrthoDB" id="10033309at2759"/>
<dbReference type="PANTHER" id="PTHR35569:SF1">
    <property type="entry name" value="CYANAMIDE HYDRATASE DDI2-RELATED"/>
    <property type="match status" value="1"/>
</dbReference>
<dbReference type="GO" id="GO:0016829">
    <property type="term" value="F:lyase activity"/>
    <property type="evidence" value="ECO:0007669"/>
    <property type="project" value="UniProtKB-KW"/>
</dbReference>
<proteinExistence type="predicted"/>
<dbReference type="InterPro" id="IPR017771">
    <property type="entry name" value="Cyanamide_hydratase_HD"/>
</dbReference>
<dbReference type="SUPFAM" id="SSF109604">
    <property type="entry name" value="HD-domain/PDEase-like"/>
    <property type="match status" value="1"/>
</dbReference>
<evidence type="ECO:0000313" key="2">
    <source>
        <dbReference type="Proteomes" id="UP000077266"/>
    </source>
</evidence>
<name>A0A165QQN9_EXIGL</name>
<sequence>MASSSHFGLEAVPRDVDAVLSTLNVQSTSTAFTISDLAPPDSPLAKTIHSYAKEQLNAETYRHSMRVYYIGMAVLRAHFSHTWGKSLASDNTPWFLATLLHDIGTTDANIGSTHLSFEYYGGILARDLILKTAAENSVDAAYAQGVAESVCETIIRHQDVGKRGFVSALTMLIHIGTLFDNAGQNQALVSNATFKAIYDAYPRGPWSSCFAAVIHKECGLKPYASTTRLGEEAFSTAVLANPLNRLEH</sequence>
<dbReference type="PANTHER" id="PTHR35569">
    <property type="entry name" value="CYANAMIDE HYDRATASE DDI2-RELATED"/>
    <property type="match status" value="1"/>
</dbReference>
<accession>A0A165QQN9</accession>
<dbReference type="Proteomes" id="UP000077266">
    <property type="component" value="Unassembled WGS sequence"/>
</dbReference>
<dbReference type="EMBL" id="KV425882">
    <property type="protein sequence ID" value="KZW03943.1"/>
    <property type="molecule type" value="Genomic_DNA"/>
</dbReference>
<keyword evidence="2" id="KW-1185">Reference proteome</keyword>